<dbReference type="PROSITE" id="PS50850">
    <property type="entry name" value="MFS"/>
    <property type="match status" value="1"/>
</dbReference>
<evidence type="ECO:0000259" key="7">
    <source>
        <dbReference type="PROSITE" id="PS50850"/>
    </source>
</evidence>
<feature type="transmembrane region" description="Helical" evidence="6">
    <location>
        <begin position="63"/>
        <end position="81"/>
    </location>
</feature>
<feature type="transmembrane region" description="Helical" evidence="6">
    <location>
        <begin position="27"/>
        <end position="51"/>
    </location>
</feature>
<feature type="transmembrane region" description="Helical" evidence="6">
    <location>
        <begin position="183"/>
        <end position="205"/>
    </location>
</feature>
<dbReference type="PRINTS" id="PR01036">
    <property type="entry name" value="TCRTETB"/>
</dbReference>
<name>A0ABV9PTZ5_9ACTN</name>
<sequence length="552" mass="57783">MTDPPSTPADRRPTPPAGQPAVSSARILVTLMVPLFMALIALSVINVALPVIGDSLQADSSGLQWVVSGYALSFGLLLVPSGRLGDATGRKRIFLAGIAVFIVGAVIAGFAQGIEMLNAARLVQGVGSGMLNPQTFGLIQKYFRKEARARAFATMATTVSVATASGPLVGGLLIQALGDNLGWRAMFLVNVPLGVLALVLGYRWLPDDRRIPTPTGKDAARDVGLSRARAGASARLDDDDKGTDDDDDDAASTLASDRAIASTSARAPATRPARQRLDLDPVGILLLGVAVLTIMLPFLGRETPPALWALVPAGLALLGVFAWWERRYERIGRPPLVNPDIFRDAGFRNGMVIVSIYFVGGTSLWIVMPLYLQFHLGYAPIDSAFISLPASICAAVSAQVAGRFVLRLGRRMVVAGFTLTICALLAFIVLAGFVESGALHYLVFMVPAAFVGIAQGMTISPNQTLTLRAVDPAYGGVAGSIISLGQRMGTAVGTAIVPGVLFGIVAANGDWLLAFRAALGIIAALAAGALAFSIVDRRREVHADREGAAAPG</sequence>
<evidence type="ECO:0000256" key="6">
    <source>
        <dbReference type="SAM" id="Phobius"/>
    </source>
</evidence>
<evidence type="ECO:0000256" key="3">
    <source>
        <dbReference type="ARBA" id="ARBA00022989"/>
    </source>
</evidence>
<evidence type="ECO:0000256" key="5">
    <source>
        <dbReference type="SAM" id="MobiDB-lite"/>
    </source>
</evidence>
<feature type="transmembrane region" description="Helical" evidence="6">
    <location>
        <begin position="93"/>
        <end position="114"/>
    </location>
</feature>
<comment type="caution">
    <text evidence="8">The sequence shown here is derived from an EMBL/GenBank/DDBJ whole genome shotgun (WGS) entry which is preliminary data.</text>
</comment>
<dbReference type="Pfam" id="PF07690">
    <property type="entry name" value="MFS_1"/>
    <property type="match status" value="1"/>
</dbReference>
<evidence type="ECO:0000313" key="8">
    <source>
        <dbReference type="EMBL" id="MFC4755775.1"/>
    </source>
</evidence>
<feature type="transmembrane region" description="Helical" evidence="6">
    <location>
        <begin position="351"/>
        <end position="372"/>
    </location>
</feature>
<feature type="domain" description="Major facilitator superfamily (MFS) profile" evidence="7">
    <location>
        <begin position="27"/>
        <end position="535"/>
    </location>
</feature>
<dbReference type="CDD" id="cd17321">
    <property type="entry name" value="MFS_MMR_MDR_like"/>
    <property type="match status" value="1"/>
</dbReference>
<feature type="compositionally biased region" description="Acidic residues" evidence="5">
    <location>
        <begin position="237"/>
        <end position="250"/>
    </location>
</feature>
<evidence type="ECO:0000256" key="4">
    <source>
        <dbReference type="ARBA" id="ARBA00023136"/>
    </source>
</evidence>
<feature type="region of interest" description="Disordered" evidence="5">
    <location>
        <begin position="211"/>
        <end position="251"/>
    </location>
</feature>
<keyword evidence="9" id="KW-1185">Reference proteome</keyword>
<evidence type="ECO:0000256" key="1">
    <source>
        <dbReference type="ARBA" id="ARBA00004651"/>
    </source>
</evidence>
<comment type="subcellular location">
    <subcellularLocation>
        <location evidence="1">Cell membrane</location>
        <topology evidence="1">Multi-pass membrane protein</topology>
    </subcellularLocation>
</comment>
<keyword evidence="2 6" id="KW-0812">Transmembrane</keyword>
<organism evidence="8 9">
    <name type="scientific">Dietzia aurantiaca</name>
    <dbReference type="NCBI Taxonomy" id="983873"/>
    <lineage>
        <taxon>Bacteria</taxon>
        <taxon>Bacillati</taxon>
        <taxon>Actinomycetota</taxon>
        <taxon>Actinomycetes</taxon>
        <taxon>Mycobacteriales</taxon>
        <taxon>Dietziaceae</taxon>
        <taxon>Dietzia</taxon>
    </lineage>
</organism>
<dbReference type="InterPro" id="IPR036259">
    <property type="entry name" value="MFS_trans_sf"/>
</dbReference>
<feature type="transmembrane region" description="Helical" evidence="6">
    <location>
        <begin position="306"/>
        <end position="324"/>
    </location>
</feature>
<dbReference type="InterPro" id="IPR020846">
    <property type="entry name" value="MFS_dom"/>
</dbReference>
<feature type="transmembrane region" description="Helical" evidence="6">
    <location>
        <begin position="281"/>
        <end position="300"/>
    </location>
</feature>
<keyword evidence="3 6" id="KW-1133">Transmembrane helix</keyword>
<evidence type="ECO:0000313" key="9">
    <source>
        <dbReference type="Proteomes" id="UP001595836"/>
    </source>
</evidence>
<reference evidence="9" key="1">
    <citation type="journal article" date="2019" name="Int. J. Syst. Evol. Microbiol.">
        <title>The Global Catalogue of Microorganisms (GCM) 10K type strain sequencing project: providing services to taxonomists for standard genome sequencing and annotation.</title>
        <authorList>
            <consortium name="The Broad Institute Genomics Platform"/>
            <consortium name="The Broad Institute Genome Sequencing Center for Infectious Disease"/>
            <person name="Wu L."/>
            <person name="Ma J."/>
        </authorList>
    </citation>
    <scope>NUCLEOTIDE SEQUENCE [LARGE SCALE GENOMIC DNA]</scope>
    <source>
        <strain evidence="9">JCM 11882</strain>
    </source>
</reference>
<feature type="transmembrane region" description="Helical" evidence="6">
    <location>
        <begin position="439"/>
        <end position="459"/>
    </location>
</feature>
<feature type="transmembrane region" description="Helical" evidence="6">
    <location>
        <begin position="513"/>
        <end position="535"/>
    </location>
</feature>
<accession>A0ABV9PTZ5</accession>
<dbReference type="SUPFAM" id="SSF103473">
    <property type="entry name" value="MFS general substrate transporter"/>
    <property type="match status" value="2"/>
</dbReference>
<feature type="transmembrane region" description="Helical" evidence="6">
    <location>
        <begin position="488"/>
        <end position="507"/>
    </location>
</feature>
<dbReference type="PANTHER" id="PTHR42718">
    <property type="entry name" value="MAJOR FACILITATOR SUPERFAMILY MULTIDRUG TRANSPORTER MFSC"/>
    <property type="match status" value="1"/>
</dbReference>
<dbReference type="InterPro" id="IPR011701">
    <property type="entry name" value="MFS"/>
</dbReference>
<dbReference type="EMBL" id="JBHSHP010000053">
    <property type="protein sequence ID" value="MFC4755775.1"/>
    <property type="molecule type" value="Genomic_DNA"/>
</dbReference>
<feature type="region of interest" description="Disordered" evidence="5">
    <location>
        <begin position="1"/>
        <end position="20"/>
    </location>
</feature>
<dbReference type="PANTHER" id="PTHR42718:SF39">
    <property type="entry name" value="ACTINORHODIN TRANSPORTER-RELATED"/>
    <property type="match status" value="1"/>
</dbReference>
<feature type="transmembrane region" description="Helical" evidence="6">
    <location>
        <begin position="413"/>
        <end position="433"/>
    </location>
</feature>
<protein>
    <submittedName>
        <fullName evidence="8">MFS transporter</fullName>
    </submittedName>
</protein>
<evidence type="ECO:0000256" key="2">
    <source>
        <dbReference type="ARBA" id="ARBA00022692"/>
    </source>
</evidence>
<dbReference type="Gene3D" id="1.20.1250.20">
    <property type="entry name" value="MFS general substrate transporter like domains"/>
    <property type="match status" value="1"/>
</dbReference>
<feature type="transmembrane region" description="Helical" evidence="6">
    <location>
        <begin position="151"/>
        <end position="177"/>
    </location>
</feature>
<proteinExistence type="predicted"/>
<gene>
    <name evidence="8" type="ORF">ACFO7U_13455</name>
</gene>
<feature type="compositionally biased region" description="Low complexity" evidence="5">
    <location>
        <begin position="225"/>
        <end position="234"/>
    </location>
</feature>
<dbReference type="Gene3D" id="1.20.1720.10">
    <property type="entry name" value="Multidrug resistance protein D"/>
    <property type="match status" value="1"/>
</dbReference>
<feature type="transmembrane region" description="Helical" evidence="6">
    <location>
        <begin position="384"/>
        <end position="406"/>
    </location>
</feature>
<dbReference type="RefSeq" id="WP_344995228.1">
    <property type="nucleotide sequence ID" value="NZ_BAABCD010000050.1"/>
</dbReference>
<dbReference type="Proteomes" id="UP001595836">
    <property type="component" value="Unassembled WGS sequence"/>
</dbReference>
<keyword evidence="4 6" id="KW-0472">Membrane</keyword>